<organism evidence="1 2">
    <name type="scientific">Amborella trichopoda</name>
    <dbReference type="NCBI Taxonomy" id="13333"/>
    <lineage>
        <taxon>Eukaryota</taxon>
        <taxon>Viridiplantae</taxon>
        <taxon>Streptophyta</taxon>
        <taxon>Embryophyta</taxon>
        <taxon>Tracheophyta</taxon>
        <taxon>Spermatophyta</taxon>
        <taxon>Magnoliopsida</taxon>
        <taxon>Amborellales</taxon>
        <taxon>Amborellaceae</taxon>
        <taxon>Amborella</taxon>
    </lineage>
</organism>
<gene>
    <name evidence="1" type="ORF">AMTR_s00021p00230010</name>
</gene>
<sequence>MHHISTDQQFPLVQSWRKIYSTWDYKLNIIKTTVHFSRINQTCKITQFFNCKVDLKSAILLMQPRARVIHSGLNKKAEANTYEQIQRQEKAVGVLSKLKYMGAFPNSVTADVLGIVATLGNLCNDNLSRLFAEYLGIETMLAIVCKTYDGVNALKKYNNDGMIDQAIGIHGHGISKARPTNGRFYVICLEDLRPYQGGTRAGDSQKKLDLVEPRLPTGDYPPGFLGFAVNMISIQSKNLSRVTANGHNLRETLFYSLFSRSQVYRTRSEMQSAIPCISEGAISLDGGMMKSNGIFILGATCYYLIDIFADG</sequence>
<keyword evidence="2" id="KW-1185">Reference proteome</keyword>
<accession>W1Q125</accession>
<dbReference type="AlphaFoldDB" id="W1Q125"/>
<evidence type="ECO:0000313" key="1">
    <source>
        <dbReference type="EMBL" id="ERN14085.1"/>
    </source>
</evidence>
<reference evidence="2" key="1">
    <citation type="journal article" date="2013" name="Science">
        <title>The Amborella genome and the evolution of flowering plants.</title>
        <authorList>
            <consortium name="Amborella Genome Project"/>
        </authorList>
    </citation>
    <scope>NUCLEOTIDE SEQUENCE [LARGE SCALE GENOMIC DNA]</scope>
</reference>
<protein>
    <submittedName>
        <fullName evidence="1">Uncharacterized protein</fullName>
    </submittedName>
</protein>
<dbReference type="eggNOG" id="ENOG502QS96">
    <property type="taxonomic scope" value="Eukaryota"/>
</dbReference>
<dbReference type="Gramene" id="ERN14085">
    <property type="protein sequence ID" value="ERN14085"/>
    <property type="gene ID" value="AMTR_s00021p00230010"/>
</dbReference>
<dbReference type="STRING" id="13333.W1Q125"/>
<dbReference type="EMBL" id="KI392560">
    <property type="protein sequence ID" value="ERN14085.1"/>
    <property type="molecule type" value="Genomic_DNA"/>
</dbReference>
<evidence type="ECO:0000313" key="2">
    <source>
        <dbReference type="Proteomes" id="UP000017836"/>
    </source>
</evidence>
<dbReference type="HOGENOM" id="CLU_895294_0_0_1"/>
<proteinExistence type="predicted"/>
<name>W1Q125_AMBTC</name>
<dbReference type="PANTHER" id="PTHR33566:SF6">
    <property type="entry name" value="PROTEIN DEFECTIVE IN MERISTEM SILENCING 3"/>
    <property type="match status" value="1"/>
</dbReference>
<dbReference type="Proteomes" id="UP000017836">
    <property type="component" value="Unassembled WGS sequence"/>
</dbReference>
<dbReference type="PANTHER" id="PTHR33566">
    <property type="entry name" value="EN/SPM-LIKE TRANSPOSON-RELATED"/>
    <property type="match status" value="1"/>
</dbReference>